<keyword evidence="1" id="KW-0812">Transmembrane</keyword>
<feature type="transmembrane region" description="Helical" evidence="1">
    <location>
        <begin position="33"/>
        <end position="52"/>
    </location>
</feature>
<dbReference type="EMBL" id="CAFBQE010000027">
    <property type="protein sequence ID" value="CAB5047837.1"/>
    <property type="molecule type" value="Genomic_DNA"/>
</dbReference>
<keyword evidence="1" id="KW-0472">Membrane</keyword>
<evidence type="ECO:0000313" key="2">
    <source>
        <dbReference type="EMBL" id="CAB4649242.1"/>
    </source>
</evidence>
<keyword evidence="1" id="KW-1133">Transmembrane helix</keyword>
<dbReference type="EMBL" id="CAFBQB010000031">
    <property type="protein sequence ID" value="CAB5040914.1"/>
    <property type="molecule type" value="Genomic_DNA"/>
</dbReference>
<dbReference type="AlphaFoldDB" id="A0A6J7T3N9"/>
<organism evidence="4">
    <name type="scientific">freshwater metagenome</name>
    <dbReference type="NCBI Taxonomy" id="449393"/>
    <lineage>
        <taxon>unclassified sequences</taxon>
        <taxon>metagenomes</taxon>
        <taxon>ecological metagenomes</taxon>
    </lineage>
</organism>
<name>A0A6J7T3N9_9ZZZZ</name>
<dbReference type="EMBL" id="CAEZWP010000001">
    <property type="protein sequence ID" value="CAB4649242.1"/>
    <property type="molecule type" value="Genomic_DNA"/>
</dbReference>
<feature type="transmembrane region" description="Helical" evidence="1">
    <location>
        <begin position="58"/>
        <end position="74"/>
    </location>
</feature>
<evidence type="ECO:0000313" key="4">
    <source>
        <dbReference type="EMBL" id="CAB5047837.1"/>
    </source>
</evidence>
<sequence length="137" mass="14577">MPGSMKMSMKMSDATYIPGTCNLGKSEVRRRQVVALVGLVLSLISLSGLISINAQPQARLAIFLPLMVASIGYVQSRNKFCLAYGFAGTFNLGKLGDISRVSDPLDRAADRATALKILGKSLLLASIATAVVFVLPF</sequence>
<reference evidence="4" key="1">
    <citation type="submission" date="2020-05" db="EMBL/GenBank/DDBJ databases">
        <authorList>
            <person name="Chiriac C."/>
            <person name="Salcher M."/>
            <person name="Ghai R."/>
            <person name="Kavagutti S V."/>
        </authorList>
    </citation>
    <scope>NUCLEOTIDE SEQUENCE</scope>
</reference>
<evidence type="ECO:0000313" key="3">
    <source>
        <dbReference type="EMBL" id="CAB5040914.1"/>
    </source>
</evidence>
<evidence type="ECO:0000256" key="1">
    <source>
        <dbReference type="SAM" id="Phobius"/>
    </source>
</evidence>
<feature type="transmembrane region" description="Helical" evidence="1">
    <location>
        <begin position="117"/>
        <end position="135"/>
    </location>
</feature>
<gene>
    <name evidence="2" type="ORF">UFOPK2265_00022</name>
    <name evidence="3" type="ORF">UFOPK4248_00361</name>
    <name evidence="4" type="ORF">UFOPK4284_00566</name>
</gene>
<protein>
    <submittedName>
        <fullName evidence="4">Unannotated protein</fullName>
    </submittedName>
</protein>
<accession>A0A6J7T3N9</accession>
<proteinExistence type="predicted"/>